<reference evidence="9 10" key="1">
    <citation type="submission" date="2021-04" db="EMBL/GenBank/DDBJ databases">
        <authorList>
            <person name="Bliznina A."/>
        </authorList>
    </citation>
    <scope>NUCLEOTIDE SEQUENCE [LARGE SCALE GENOMIC DNA]</scope>
</reference>
<evidence type="ECO:0000256" key="2">
    <source>
        <dbReference type="ARBA" id="ARBA00022840"/>
    </source>
</evidence>
<evidence type="ECO:0000256" key="7">
    <source>
        <dbReference type="SAM" id="MobiDB-lite"/>
    </source>
</evidence>
<evidence type="ECO:0000313" key="10">
    <source>
        <dbReference type="Proteomes" id="UP001158576"/>
    </source>
</evidence>
<dbReference type="PRINTS" id="PR00193">
    <property type="entry name" value="MYOSINHEAVY"/>
</dbReference>
<dbReference type="PANTHER" id="PTHR45615:SF27">
    <property type="entry name" value="MYOSIN HEAVY CHAIN, MUSCLE"/>
    <property type="match status" value="1"/>
</dbReference>
<dbReference type="Proteomes" id="UP001158576">
    <property type="component" value="Chromosome PAR"/>
</dbReference>
<evidence type="ECO:0000259" key="8">
    <source>
        <dbReference type="SMART" id="SM00242"/>
    </source>
</evidence>
<sequence>MALYDPEAAGNAAQYLRLKPEELLEIRNAPFIGRDAVWVPNKELGYVKGVVQGPGDKPGTKKVQYGKENKVKDFPEEQVEPQNPPKYELLEDMANMTYLSEATVINNLNTRYERFMIYTYSGLFCVTVNPYKWLPVYDNHVVGCYKGKRRDEMPPHVFSVSDNAYNNMIMNRHNQSMLITGESGAGKTVNTKRVIQYFAIVAALGADKDAPSDSGKKGTLEDQIVAANPAMEAFDAMDQKKAGKGGKRQKGGSFQTVSALHRESLNRLITNLKSTEPHFVRCIIPNEIKKPGYMDNNLVLHQLRCNGVLEGIRICRKGFPSRVVYNEFLQRYKILNPSVVTEDELDSKKISSKLMKDLPISVDNYKFGHTKLFFKAGIIGQLEDLRDDRVAAILTSIQTEMRYRLALKTYQKMVERRDALDTIQSNIRAFMYLKDWEWMKIIFKIKPLISQAEDQKALQNLEKEFDEVKAKLEKEKKRRVELEELEIKVRQEKNDLEDRLKGQNELLNEAEERCEALIEQKIEIDGRLRELQERLEDEEEMNNEMVAKKRKLEDETSELKKDIDEIEVALAKIEKEKHATENKLKNLQEEQQLLDEKILGYQKEIKGISEAAKAALADLQVEEEKVTSMTRMKAKLEAQVDDLEITLDNEKKTRQDMERAKRKLEGDIRLAQENIMDLETDKQGHEEALKKAEFDISQNNMKFEDEQNNSSSLQKKIKELQGRVEEIEEELESERNGRARSEKTKNDLSRELEELSERLEEAGGATQAQAELNKRRDAEVIKARRAIEEQNLGHETAMNLLRKKQGDQSVSLNETAEGLVRTKQKLEKEKSEMRTEIDDMQSNVEQLTKSKLNFERQIRSYEENKSDVGTKYEANKRILSELAIEKTKRDKEVADLKRRIEELDANNSQILRSKSNSQQQLDDLKRNLDEEQKAKAALAQELANQKRDNDMLREQIEDEQEGKSEVGRTLGKSNNEVNVWRNKYEVDAIQRTEELEEAKKKLVGKVQTSEEHLETIQAKAASLEKTKIRLLGEVEDLTAELERAQAHAANLDKKQRNFDKLLAEHKCKIEELTVDLAAAQKELRENDGELFTLKNATDEALDQLESARREKKILEEEVADAQDQLHEAQKVIHELEKSKRASDSRRTTLQTQIEECEAQIEAEENKVIRLQVELNQRKQELDRKCAEKDEEADNVRRNGQRTIETLQAQLDSEIKARGEAVRQRKKMETDYSDLEIQQKNAARQADEAHRNIKTLQQDLKEKLNKLDDVSRAQEDLTENLAVSERRIQLQSAEIDELRAVVEQAERTRKQAESELLETSERASMLHVQNTALINQKKKVEQSLDVLRTEAEETMTAAIETEDKAKQALTEAAIMAEELRKEQDQVNHLHRMKKNMETQVKELQHRLDEAEQVMLKGGKRLVKKMESKVSELESELETETKKNAEVIKAQRKIDRRLKEVIYQAEEDKKSVNRLQDLVDKLTAKSKNYKVQAEEAEENASINLGRYRKIQHEVDEARERAEIAENNLNKIRLQHTSK</sequence>
<dbReference type="Gene3D" id="1.20.5.370">
    <property type="match status" value="3"/>
</dbReference>
<dbReference type="InterPro" id="IPR001609">
    <property type="entry name" value="Myosin_head_motor_dom-like"/>
</dbReference>
<feature type="region of interest" description="Disordered" evidence="7">
    <location>
        <begin position="725"/>
        <end position="773"/>
    </location>
</feature>
<feature type="compositionally biased region" description="Basic and acidic residues" evidence="7">
    <location>
        <begin position="733"/>
        <end position="761"/>
    </location>
</feature>
<dbReference type="SUPFAM" id="SSF90257">
    <property type="entry name" value="Myosin rod fragments"/>
    <property type="match status" value="4"/>
</dbReference>
<keyword evidence="2" id="KW-0067">ATP-binding</keyword>
<evidence type="ECO:0000256" key="6">
    <source>
        <dbReference type="SAM" id="Coils"/>
    </source>
</evidence>
<accession>A0ABN7RKG8</accession>
<feature type="domain" description="Myosin motor" evidence="8">
    <location>
        <begin position="82"/>
        <end position="388"/>
    </location>
</feature>
<gene>
    <name evidence="9" type="ORF">OKIOD_LOCUS757</name>
</gene>
<evidence type="ECO:0000256" key="4">
    <source>
        <dbReference type="ARBA" id="ARBA00023123"/>
    </source>
</evidence>
<dbReference type="Pfam" id="PF00063">
    <property type="entry name" value="Myosin_head"/>
    <property type="match status" value="2"/>
</dbReference>
<dbReference type="SUPFAM" id="SSF52540">
    <property type="entry name" value="P-loop containing nucleoside triphosphate hydrolases"/>
    <property type="match status" value="1"/>
</dbReference>
<dbReference type="PANTHER" id="PTHR45615">
    <property type="entry name" value="MYOSIN HEAVY CHAIN, NON-MUSCLE"/>
    <property type="match status" value="1"/>
</dbReference>
<evidence type="ECO:0000256" key="5">
    <source>
        <dbReference type="ARBA" id="ARBA00023175"/>
    </source>
</evidence>
<protein>
    <submittedName>
        <fullName evidence="9">Oidioi.mRNA.OKI2018_I69.PAR.g9199.t1.cds</fullName>
    </submittedName>
</protein>
<keyword evidence="4" id="KW-0518">Myosin</keyword>
<feature type="coiled-coil region" evidence="6">
    <location>
        <begin position="809"/>
        <end position="1198"/>
    </location>
</feature>
<dbReference type="InterPro" id="IPR014751">
    <property type="entry name" value="XRCC4-like_C"/>
</dbReference>
<dbReference type="InterPro" id="IPR036961">
    <property type="entry name" value="Kinesin_motor_dom_sf"/>
</dbReference>
<evidence type="ECO:0000256" key="3">
    <source>
        <dbReference type="ARBA" id="ARBA00023054"/>
    </source>
</evidence>
<dbReference type="Gene3D" id="1.20.5.4820">
    <property type="match status" value="1"/>
</dbReference>
<evidence type="ECO:0000313" key="9">
    <source>
        <dbReference type="EMBL" id="CAG5079217.1"/>
    </source>
</evidence>
<dbReference type="Pfam" id="PF01576">
    <property type="entry name" value="Myosin_tail_1"/>
    <property type="match status" value="1"/>
</dbReference>
<dbReference type="Gene3D" id="1.20.58.530">
    <property type="match status" value="1"/>
</dbReference>
<feature type="coiled-coil region" evidence="6">
    <location>
        <begin position="1224"/>
        <end position="1532"/>
    </location>
</feature>
<dbReference type="Gene3D" id="3.40.850.10">
    <property type="entry name" value="Kinesin motor domain"/>
    <property type="match status" value="2"/>
</dbReference>
<dbReference type="Gene3D" id="1.20.5.340">
    <property type="match status" value="4"/>
</dbReference>
<dbReference type="SMART" id="SM00242">
    <property type="entry name" value="MYSc"/>
    <property type="match status" value="1"/>
</dbReference>
<proteinExistence type="predicted"/>
<dbReference type="SUPFAM" id="SSF57997">
    <property type="entry name" value="Tropomyosin"/>
    <property type="match status" value="1"/>
</dbReference>
<dbReference type="EMBL" id="OU015568">
    <property type="protein sequence ID" value="CAG5079217.1"/>
    <property type="molecule type" value="Genomic_DNA"/>
</dbReference>
<organism evidence="9 10">
    <name type="scientific">Oikopleura dioica</name>
    <name type="common">Tunicate</name>
    <dbReference type="NCBI Taxonomy" id="34765"/>
    <lineage>
        <taxon>Eukaryota</taxon>
        <taxon>Metazoa</taxon>
        <taxon>Chordata</taxon>
        <taxon>Tunicata</taxon>
        <taxon>Appendicularia</taxon>
        <taxon>Copelata</taxon>
        <taxon>Oikopleuridae</taxon>
        <taxon>Oikopleura</taxon>
    </lineage>
</organism>
<keyword evidence="3 6" id="KW-0175">Coiled coil</keyword>
<name>A0ABN7RKG8_OIKDI</name>
<keyword evidence="1" id="KW-0547">Nucleotide-binding</keyword>
<dbReference type="InterPro" id="IPR027417">
    <property type="entry name" value="P-loop_NTPase"/>
</dbReference>
<feature type="compositionally biased region" description="Low complexity" evidence="7">
    <location>
        <begin position="762"/>
        <end position="771"/>
    </location>
</feature>
<evidence type="ECO:0000256" key="1">
    <source>
        <dbReference type="ARBA" id="ARBA00022741"/>
    </source>
</evidence>
<keyword evidence="5" id="KW-0505">Motor protein</keyword>
<keyword evidence="10" id="KW-1185">Reference proteome</keyword>
<dbReference type="InterPro" id="IPR002928">
    <property type="entry name" value="Myosin_tail"/>
</dbReference>